<evidence type="ECO:0000256" key="1">
    <source>
        <dbReference type="ARBA" id="ARBA00005031"/>
    </source>
</evidence>
<dbReference type="PROSITE" id="PS00164">
    <property type="entry name" value="ENOLASE"/>
    <property type="match status" value="1"/>
</dbReference>
<dbReference type="FunFam" id="3.30.390.10:FF:000001">
    <property type="entry name" value="Enolase"/>
    <property type="match status" value="1"/>
</dbReference>
<evidence type="ECO:0000256" key="8">
    <source>
        <dbReference type="ARBA" id="ARBA00023239"/>
    </source>
</evidence>
<keyword evidence="8 9" id="KW-0456">Lyase</keyword>
<keyword evidence="9" id="KW-0963">Cytoplasm</keyword>
<evidence type="ECO:0000256" key="10">
    <source>
        <dbReference type="PIRSR" id="PIRSR001400-1"/>
    </source>
</evidence>
<feature type="active site" description="Proton acceptor" evidence="9 10">
    <location>
        <position position="337"/>
    </location>
</feature>
<feature type="binding site" evidence="11">
    <location>
        <position position="155"/>
    </location>
    <ligand>
        <name>substrate</name>
    </ligand>
</feature>
<dbReference type="Gene3D" id="3.30.390.10">
    <property type="entry name" value="Enolase-like, N-terminal domain"/>
    <property type="match status" value="1"/>
</dbReference>
<dbReference type="SUPFAM" id="SSF51604">
    <property type="entry name" value="Enolase C-terminal domain-like"/>
    <property type="match status" value="1"/>
</dbReference>
<dbReference type="GO" id="GO:0005576">
    <property type="term" value="C:extracellular region"/>
    <property type="evidence" value="ECO:0007669"/>
    <property type="project" value="UniProtKB-SubCell"/>
</dbReference>
<dbReference type="SFLD" id="SFLDF00002">
    <property type="entry name" value="enolase"/>
    <property type="match status" value="1"/>
</dbReference>
<dbReference type="UniPathway" id="UPA00109">
    <property type="reaction ID" value="UER00187"/>
</dbReference>
<keyword evidence="6 9" id="KW-0460">Magnesium</keyword>
<comment type="similarity">
    <text evidence="2 9">Belongs to the enolase family.</text>
</comment>
<dbReference type="HAMAP" id="MF_00318">
    <property type="entry name" value="Enolase"/>
    <property type="match status" value="1"/>
</dbReference>
<feature type="binding site" evidence="9">
    <location>
        <position position="163"/>
    </location>
    <ligand>
        <name>(2R)-2-phosphoglycerate</name>
        <dbReference type="ChEBI" id="CHEBI:58289"/>
    </ligand>
</feature>
<dbReference type="InterPro" id="IPR029017">
    <property type="entry name" value="Enolase-like_N"/>
</dbReference>
<organism evidence="15 16">
    <name type="scientific">candidate division TA06 bacterium</name>
    <dbReference type="NCBI Taxonomy" id="2250710"/>
    <lineage>
        <taxon>Bacteria</taxon>
        <taxon>Bacteria division TA06</taxon>
    </lineage>
</organism>
<evidence type="ECO:0000256" key="2">
    <source>
        <dbReference type="ARBA" id="ARBA00009604"/>
    </source>
</evidence>
<feature type="binding site" evidence="11">
    <location>
        <position position="312"/>
    </location>
    <ligand>
        <name>substrate</name>
    </ligand>
</feature>
<comment type="cofactor">
    <cofactor evidence="12">
        <name>Mg(2+)</name>
        <dbReference type="ChEBI" id="CHEBI:18420"/>
    </cofactor>
    <text evidence="12">Mg(2+) is required for catalysis and for stabilizing the dimer.</text>
</comment>
<feature type="binding site" evidence="9">
    <location>
        <position position="366"/>
    </location>
    <ligand>
        <name>(2R)-2-phosphoglycerate</name>
        <dbReference type="ChEBI" id="CHEBI:58289"/>
    </ligand>
</feature>
<keyword evidence="7 9" id="KW-0324">Glycolysis</keyword>
<name>A0A660SBK2_UNCT6</name>
<evidence type="ECO:0000256" key="9">
    <source>
        <dbReference type="HAMAP-Rule" id="MF_00318"/>
    </source>
</evidence>
<evidence type="ECO:0000256" key="4">
    <source>
        <dbReference type="ARBA" id="ARBA00017068"/>
    </source>
</evidence>
<dbReference type="NCBIfam" id="TIGR01060">
    <property type="entry name" value="eno"/>
    <property type="match status" value="1"/>
</dbReference>
<evidence type="ECO:0000256" key="12">
    <source>
        <dbReference type="PIRSR" id="PIRSR001400-3"/>
    </source>
</evidence>
<dbReference type="SUPFAM" id="SSF54826">
    <property type="entry name" value="Enolase N-terminal domain-like"/>
    <property type="match status" value="1"/>
</dbReference>
<dbReference type="InterPro" id="IPR020809">
    <property type="entry name" value="Enolase_CS"/>
</dbReference>
<feature type="domain" description="Enolase C-terminal TIM barrel" evidence="13">
    <location>
        <begin position="139"/>
        <end position="425"/>
    </location>
</feature>
<feature type="binding site" evidence="9">
    <location>
        <position position="337"/>
    </location>
    <ligand>
        <name>(2R)-2-phosphoglycerate</name>
        <dbReference type="ChEBI" id="CHEBI:58289"/>
    </ligand>
</feature>
<dbReference type="InterPro" id="IPR000941">
    <property type="entry name" value="Enolase"/>
</dbReference>
<sequence length="428" mass="47460">MSLIEMIEAREVLDSRGNPTVQVDVILESGIYGRFTVPSGASTGSHEALELRDGDAKRYNGKGVLKAIENIQKIIAPELLGEDVLDQLYIDNLMLELDGTENKSKLGANAILGVSVACARAASEYLGIPLYKYIGGVNSKILPVPMMNILNGGKHADSGLDIQEFLIMPLKGENYKDIIRMGSEVFYALKGILKSKDYSTNYGDEGGFAPKLKSNSEAFELILEAIDKAHYKAGEDITIGFDAAASEFFHDGKYHLKEFQSPVDAGKVVELYEKWVRQYHILNIEDGLAEDDWEGWKHLNSVLGKKVQNVGDDIFVTNINRLKRGIEENVANSILIKLNQIGTLTETLDTIKYAQNHGWTCVVSHRSGETCDTTIADLAFAMNTGFIKTGSVQRQERIDKYNRLMEIEEEMFGEAIFLGKEAFASIEK</sequence>
<feature type="binding site" evidence="9 12">
    <location>
        <position position="242"/>
    </location>
    <ligand>
        <name>Mg(2+)</name>
        <dbReference type="ChEBI" id="CHEBI:18420"/>
    </ligand>
</feature>
<evidence type="ECO:0000256" key="3">
    <source>
        <dbReference type="ARBA" id="ARBA00012058"/>
    </source>
</evidence>
<dbReference type="PIRSF" id="PIRSF001400">
    <property type="entry name" value="Enolase"/>
    <property type="match status" value="1"/>
</dbReference>
<evidence type="ECO:0000256" key="11">
    <source>
        <dbReference type="PIRSR" id="PIRSR001400-2"/>
    </source>
</evidence>
<dbReference type="Pfam" id="PF03952">
    <property type="entry name" value="Enolase_N"/>
    <property type="match status" value="1"/>
</dbReference>
<feature type="binding site" evidence="9 12">
    <location>
        <position position="312"/>
    </location>
    <ligand>
        <name>Mg(2+)</name>
        <dbReference type="ChEBI" id="CHEBI:18420"/>
    </ligand>
</feature>
<proteinExistence type="inferred from homology"/>
<dbReference type="AlphaFoldDB" id="A0A660SBK2"/>
<feature type="binding site" evidence="11">
    <location>
        <begin position="364"/>
        <end position="367"/>
    </location>
    <ligand>
        <name>substrate</name>
    </ligand>
</feature>
<feature type="binding site" evidence="9 12">
    <location>
        <position position="285"/>
    </location>
    <ligand>
        <name>Mg(2+)</name>
        <dbReference type="ChEBI" id="CHEBI:18420"/>
    </ligand>
</feature>
<reference evidence="15 16" key="1">
    <citation type="submission" date="2018-06" db="EMBL/GenBank/DDBJ databases">
        <title>Extensive metabolic versatility and redundancy in microbially diverse, dynamic hydrothermal sediments.</title>
        <authorList>
            <person name="Dombrowski N."/>
            <person name="Teske A."/>
            <person name="Baker B.J."/>
        </authorList>
    </citation>
    <scope>NUCLEOTIDE SEQUENCE [LARGE SCALE GENOMIC DNA]</scope>
    <source>
        <strain evidence="15">B35_G9</strain>
    </source>
</reference>
<dbReference type="Pfam" id="PF00113">
    <property type="entry name" value="Enolase_C"/>
    <property type="match status" value="1"/>
</dbReference>
<keyword evidence="9 12" id="KW-0479">Metal-binding</keyword>
<dbReference type="SMART" id="SM01193">
    <property type="entry name" value="Enolase_N"/>
    <property type="match status" value="1"/>
</dbReference>
<dbReference type="InterPro" id="IPR020811">
    <property type="entry name" value="Enolase_N"/>
</dbReference>
<feature type="active site" description="Proton donor" evidence="9 10">
    <location>
        <position position="205"/>
    </location>
</feature>
<dbReference type="Proteomes" id="UP000282321">
    <property type="component" value="Unassembled WGS sequence"/>
</dbReference>
<keyword evidence="5 9" id="KW-0964">Secreted</keyword>
<dbReference type="Gene3D" id="3.20.20.120">
    <property type="entry name" value="Enolase-like C-terminal domain"/>
    <property type="match status" value="1"/>
</dbReference>
<dbReference type="EC" id="4.2.1.11" evidence="3 9"/>
<evidence type="ECO:0000313" key="16">
    <source>
        <dbReference type="Proteomes" id="UP000282321"/>
    </source>
</evidence>
<dbReference type="GO" id="GO:0000015">
    <property type="term" value="C:phosphopyruvate hydratase complex"/>
    <property type="evidence" value="ECO:0007669"/>
    <property type="project" value="InterPro"/>
</dbReference>
<dbReference type="EMBL" id="QNBC01000025">
    <property type="protein sequence ID" value="RKX67154.1"/>
    <property type="molecule type" value="Genomic_DNA"/>
</dbReference>
<evidence type="ECO:0000256" key="7">
    <source>
        <dbReference type="ARBA" id="ARBA00023152"/>
    </source>
</evidence>
<gene>
    <name evidence="9" type="primary">eno</name>
    <name evidence="15" type="ORF">DRP44_02815</name>
</gene>
<comment type="function">
    <text evidence="9">Catalyzes the reversible conversion of 2-phosphoglycerate (2-PG) into phosphoenolpyruvate (PEP). It is essential for the degradation of carbohydrates via glycolysis.</text>
</comment>
<dbReference type="SFLD" id="SFLDS00001">
    <property type="entry name" value="Enolase"/>
    <property type="match status" value="1"/>
</dbReference>
<dbReference type="GO" id="GO:0000287">
    <property type="term" value="F:magnesium ion binding"/>
    <property type="evidence" value="ECO:0007669"/>
    <property type="project" value="UniProtKB-UniRule"/>
</dbReference>
<evidence type="ECO:0000259" key="14">
    <source>
        <dbReference type="SMART" id="SM01193"/>
    </source>
</evidence>
<feature type="binding site" evidence="9">
    <location>
        <position position="367"/>
    </location>
    <ligand>
        <name>(2R)-2-phosphoglycerate</name>
        <dbReference type="ChEBI" id="CHEBI:58289"/>
    </ligand>
</feature>
<evidence type="ECO:0000256" key="6">
    <source>
        <dbReference type="ARBA" id="ARBA00022842"/>
    </source>
</evidence>
<dbReference type="SFLD" id="SFLDG00178">
    <property type="entry name" value="enolase"/>
    <property type="match status" value="1"/>
</dbReference>
<protein>
    <recommendedName>
        <fullName evidence="4 9">Enolase</fullName>
        <ecNumber evidence="3 9">4.2.1.11</ecNumber>
    </recommendedName>
    <alternativeName>
        <fullName evidence="9">2-phospho-D-glycerate hydro-lyase</fullName>
    </alternativeName>
    <alternativeName>
        <fullName evidence="9">2-phosphoglycerate dehydratase</fullName>
    </alternativeName>
</protein>
<dbReference type="GO" id="GO:0009986">
    <property type="term" value="C:cell surface"/>
    <property type="evidence" value="ECO:0007669"/>
    <property type="project" value="UniProtKB-SubCell"/>
</dbReference>
<feature type="binding site" evidence="11">
    <location>
        <position position="285"/>
    </location>
    <ligand>
        <name>substrate</name>
    </ligand>
</feature>
<accession>A0A660SBK2</accession>
<dbReference type="PANTHER" id="PTHR11902:SF1">
    <property type="entry name" value="ENOLASE"/>
    <property type="match status" value="1"/>
</dbReference>
<dbReference type="CDD" id="cd03313">
    <property type="entry name" value="enolase"/>
    <property type="match status" value="1"/>
</dbReference>
<feature type="domain" description="Enolase N-terminal" evidence="14">
    <location>
        <begin position="4"/>
        <end position="134"/>
    </location>
</feature>
<dbReference type="GO" id="GO:0004634">
    <property type="term" value="F:phosphopyruvate hydratase activity"/>
    <property type="evidence" value="ECO:0007669"/>
    <property type="project" value="UniProtKB-UniRule"/>
</dbReference>
<dbReference type="PRINTS" id="PR00148">
    <property type="entry name" value="ENOLASE"/>
</dbReference>
<feature type="binding site" evidence="11">
    <location>
        <position position="164"/>
    </location>
    <ligand>
        <name>substrate</name>
    </ligand>
</feature>
<feature type="binding site" evidence="11">
    <location>
        <position position="388"/>
    </location>
    <ligand>
        <name>substrate</name>
    </ligand>
</feature>
<comment type="subcellular location">
    <subcellularLocation>
        <location evidence="9">Cytoplasm</location>
    </subcellularLocation>
    <subcellularLocation>
        <location evidence="9">Secreted</location>
    </subcellularLocation>
    <subcellularLocation>
        <location evidence="9">Cell surface</location>
    </subcellularLocation>
    <text evidence="9">Fractions of enolase are present in both the cytoplasm and on the cell surface.</text>
</comment>
<dbReference type="GO" id="GO:0006096">
    <property type="term" value="P:glycolytic process"/>
    <property type="evidence" value="ECO:0007669"/>
    <property type="project" value="UniProtKB-UniRule"/>
</dbReference>
<comment type="caution">
    <text evidence="15">The sequence shown here is derived from an EMBL/GenBank/DDBJ whole genome shotgun (WGS) entry which is preliminary data.</text>
</comment>
<dbReference type="InterPro" id="IPR036849">
    <property type="entry name" value="Enolase-like_C_sf"/>
</dbReference>
<keyword evidence="15" id="KW-0670">Pyruvate</keyword>
<feature type="binding site" evidence="9">
    <location>
        <position position="388"/>
    </location>
    <ligand>
        <name>(2R)-2-phosphoglycerate</name>
        <dbReference type="ChEBI" id="CHEBI:58289"/>
    </ligand>
</feature>
<dbReference type="SMART" id="SM01192">
    <property type="entry name" value="Enolase_C"/>
    <property type="match status" value="1"/>
</dbReference>
<comment type="pathway">
    <text evidence="1 9">Carbohydrate degradation; glycolysis; pyruvate from D-glyceraldehyde 3-phosphate: step 4/5.</text>
</comment>
<evidence type="ECO:0000256" key="5">
    <source>
        <dbReference type="ARBA" id="ARBA00022525"/>
    </source>
</evidence>
<comment type="cofactor">
    <cofactor evidence="9">
        <name>Mg(2+)</name>
        <dbReference type="ChEBI" id="CHEBI:18420"/>
    </cofactor>
    <text evidence="9">Binds a second Mg(2+) ion via substrate during catalysis.</text>
</comment>
<dbReference type="InterPro" id="IPR020810">
    <property type="entry name" value="Enolase_C"/>
</dbReference>
<evidence type="ECO:0000313" key="15">
    <source>
        <dbReference type="EMBL" id="RKX67154.1"/>
    </source>
</evidence>
<evidence type="ECO:0000259" key="13">
    <source>
        <dbReference type="SMART" id="SM01192"/>
    </source>
</evidence>
<dbReference type="PANTHER" id="PTHR11902">
    <property type="entry name" value="ENOLASE"/>
    <property type="match status" value="1"/>
</dbReference>
<comment type="catalytic activity">
    <reaction evidence="9">
        <text>(2R)-2-phosphoglycerate = phosphoenolpyruvate + H2O</text>
        <dbReference type="Rhea" id="RHEA:10164"/>
        <dbReference type="ChEBI" id="CHEBI:15377"/>
        <dbReference type="ChEBI" id="CHEBI:58289"/>
        <dbReference type="ChEBI" id="CHEBI:58702"/>
        <dbReference type="EC" id="4.2.1.11"/>
    </reaction>
</comment>